<keyword evidence="3" id="KW-1185">Reference proteome</keyword>
<comment type="similarity">
    <text evidence="1">Belongs to the UPF0246 family.</text>
</comment>
<name>A0A917N474_9ENTE</name>
<dbReference type="AlphaFoldDB" id="A0A917N474"/>
<dbReference type="HAMAP" id="MF_00652">
    <property type="entry name" value="UPF0246"/>
    <property type="match status" value="1"/>
</dbReference>
<evidence type="ECO:0000256" key="1">
    <source>
        <dbReference type="HAMAP-Rule" id="MF_00652"/>
    </source>
</evidence>
<dbReference type="NCBIfam" id="NF002543">
    <property type="entry name" value="PRK02101.1-4"/>
    <property type="match status" value="1"/>
</dbReference>
<dbReference type="RefSeq" id="WP_188367005.1">
    <property type="nucleotide sequence ID" value="NZ_BMDT01000002.1"/>
</dbReference>
<evidence type="ECO:0000313" key="2">
    <source>
        <dbReference type="EMBL" id="GGI65166.1"/>
    </source>
</evidence>
<gene>
    <name evidence="2" type="ORF">GCM10011482_08200</name>
</gene>
<sequence length="248" mass="28761">MKIIISPTKTMTTQPDHFLPQSQPAFLAETKKILTHLQKLSLEEATKLWKCSAPLALENYERIQQMVFNQNLTPAIVSYKGLQYQYMAPDLFTEPALTYIQENLRILSGFYGVLRPFDGIVPYRLEMQAPLPIAKSKHLYDFWGNKIYTALFADQQPVINLASKEYSKTLTPYLKENDQLIDIAFMHAIDNKLKVKATLAKMARGEMVRYLAENQVKTLDEIKQFDHPHYRFSKTHSSVNKFVFLHQE</sequence>
<dbReference type="PANTHER" id="PTHR30283:SF4">
    <property type="entry name" value="PEROXIDE STRESS RESISTANCE PROTEIN YAAA"/>
    <property type="match status" value="1"/>
</dbReference>
<dbReference type="GO" id="GO:0033194">
    <property type="term" value="P:response to hydroperoxide"/>
    <property type="evidence" value="ECO:0007669"/>
    <property type="project" value="TreeGrafter"/>
</dbReference>
<dbReference type="Pfam" id="PF03883">
    <property type="entry name" value="H2O2_YaaD"/>
    <property type="match status" value="1"/>
</dbReference>
<proteinExistence type="inferred from homology"/>
<dbReference type="PANTHER" id="PTHR30283">
    <property type="entry name" value="PEROXIDE STRESS RESPONSE PROTEIN YAAA"/>
    <property type="match status" value="1"/>
</dbReference>
<reference evidence="2" key="1">
    <citation type="journal article" date="2014" name="Int. J. Syst. Evol. Microbiol.">
        <title>Complete genome sequence of Corynebacterium casei LMG S-19264T (=DSM 44701T), isolated from a smear-ripened cheese.</title>
        <authorList>
            <consortium name="US DOE Joint Genome Institute (JGI-PGF)"/>
            <person name="Walter F."/>
            <person name="Albersmeier A."/>
            <person name="Kalinowski J."/>
            <person name="Ruckert C."/>
        </authorList>
    </citation>
    <scope>NUCLEOTIDE SEQUENCE</scope>
    <source>
        <strain evidence="2">CCM 8433</strain>
    </source>
</reference>
<dbReference type="GO" id="GO:0005829">
    <property type="term" value="C:cytosol"/>
    <property type="evidence" value="ECO:0007669"/>
    <property type="project" value="TreeGrafter"/>
</dbReference>
<evidence type="ECO:0000313" key="3">
    <source>
        <dbReference type="Proteomes" id="UP000622610"/>
    </source>
</evidence>
<reference evidence="2" key="2">
    <citation type="submission" date="2020-09" db="EMBL/GenBank/DDBJ databases">
        <authorList>
            <person name="Sun Q."/>
            <person name="Sedlacek I."/>
        </authorList>
    </citation>
    <scope>NUCLEOTIDE SEQUENCE</scope>
    <source>
        <strain evidence="2">CCM 8433</strain>
    </source>
</reference>
<accession>A0A917N474</accession>
<dbReference type="Proteomes" id="UP000622610">
    <property type="component" value="Unassembled WGS sequence"/>
</dbReference>
<organism evidence="2 3">
    <name type="scientific">Enterococcus alcedinis</name>
    <dbReference type="NCBI Taxonomy" id="1274384"/>
    <lineage>
        <taxon>Bacteria</taxon>
        <taxon>Bacillati</taxon>
        <taxon>Bacillota</taxon>
        <taxon>Bacilli</taxon>
        <taxon>Lactobacillales</taxon>
        <taxon>Enterococcaceae</taxon>
        <taxon>Enterococcus</taxon>
    </lineage>
</organism>
<comment type="caution">
    <text evidence="2">The sequence shown here is derived from an EMBL/GenBank/DDBJ whole genome shotgun (WGS) entry which is preliminary data.</text>
</comment>
<dbReference type="EMBL" id="BMDT01000002">
    <property type="protein sequence ID" value="GGI65166.1"/>
    <property type="molecule type" value="Genomic_DNA"/>
</dbReference>
<dbReference type="InterPro" id="IPR005583">
    <property type="entry name" value="YaaA"/>
</dbReference>
<protein>
    <recommendedName>
        <fullName evidence="1">UPF0246 protein GCM10011482_08200</fullName>
    </recommendedName>
</protein>